<gene>
    <name evidence="11" type="ORF">E1A91_A05G060500v1</name>
</gene>
<keyword evidence="5" id="KW-0418">Kinase</keyword>
<dbReference type="AlphaFoldDB" id="A0A5D2Z245"/>
<evidence type="ECO:0000256" key="9">
    <source>
        <dbReference type="SAM" id="Phobius"/>
    </source>
</evidence>
<proteinExistence type="predicted"/>
<keyword evidence="6" id="KW-0067">ATP-binding</keyword>
<feature type="domain" description="Protein kinase" evidence="10">
    <location>
        <begin position="74"/>
        <end position="358"/>
    </location>
</feature>
<evidence type="ECO:0000313" key="12">
    <source>
        <dbReference type="Proteomes" id="UP000323597"/>
    </source>
</evidence>
<dbReference type="EMBL" id="CM017640">
    <property type="protein sequence ID" value="TYJ32798.1"/>
    <property type="molecule type" value="Genomic_DNA"/>
</dbReference>
<name>A0A5D2Z245_GOSMU</name>
<dbReference type="InterPro" id="IPR001245">
    <property type="entry name" value="Ser-Thr/Tyr_kinase_cat_dom"/>
</dbReference>
<evidence type="ECO:0000256" key="6">
    <source>
        <dbReference type="ARBA" id="ARBA00022840"/>
    </source>
</evidence>
<keyword evidence="3" id="KW-0808">Transferase</keyword>
<dbReference type="InterPro" id="IPR000719">
    <property type="entry name" value="Prot_kinase_dom"/>
</dbReference>
<dbReference type="Gene3D" id="1.10.510.10">
    <property type="entry name" value="Transferase(Phosphotransferase) domain 1"/>
    <property type="match status" value="1"/>
</dbReference>
<dbReference type="InterPro" id="IPR011009">
    <property type="entry name" value="Kinase-like_dom_sf"/>
</dbReference>
<dbReference type="GO" id="GO:0004674">
    <property type="term" value="F:protein serine/threonine kinase activity"/>
    <property type="evidence" value="ECO:0007669"/>
    <property type="project" value="UniProtKB-KW"/>
</dbReference>
<dbReference type="Proteomes" id="UP000323597">
    <property type="component" value="Chromosome A05"/>
</dbReference>
<keyword evidence="12" id="KW-1185">Reference proteome</keyword>
<dbReference type="PANTHER" id="PTHR47989:SF27">
    <property type="entry name" value="PROTEIN KINASE DOMAIN-CONTAINING PROTEIN"/>
    <property type="match status" value="1"/>
</dbReference>
<dbReference type="GO" id="GO:0005524">
    <property type="term" value="F:ATP binding"/>
    <property type="evidence" value="ECO:0007669"/>
    <property type="project" value="UniProtKB-KW"/>
</dbReference>
<dbReference type="SUPFAM" id="SSF56112">
    <property type="entry name" value="Protein kinase-like (PK-like)"/>
    <property type="match status" value="1"/>
</dbReference>
<dbReference type="PROSITE" id="PS50011">
    <property type="entry name" value="PROTEIN_KINASE_DOM"/>
    <property type="match status" value="1"/>
</dbReference>
<protein>
    <recommendedName>
        <fullName evidence="1">non-specific serine/threonine protein kinase</fullName>
        <ecNumber evidence="1">2.7.11.1</ecNumber>
    </recommendedName>
</protein>
<evidence type="ECO:0000256" key="4">
    <source>
        <dbReference type="ARBA" id="ARBA00022741"/>
    </source>
</evidence>
<keyword evidence="4" id="KW-0547">Nucleotide-binding</keyword>
<evidence type="ECO:0000256" key="1">
    <source>
        <dbReference type="ARBA" id="ARBA00012513"/>
    </source>
</evidence>
<comment type="catalytic activity">
    <reaction evidence="7">
        <text>L-threonyl-[protein] + ATP = O-phospho-L-threonyl-[protein] + ADP + H(+)</text>
        <dbReference type="Rhea" id="RHEA:46608"/>
        <dbReference type="Rhea" id="RHEA-COMP:11060"/>
        <dbReference type="Rhea" id="RHEA-COMP:11605"/>
        <dbReference type="ChEBI" id="CHEBI:15378"/>
        <dbReference type="ChEBI" id="CHEBI:30013"/>
        <dbReference type="ChEBI" id="CHEBI:30616"/>
        <dbReference type="ChEBI" id="CHEBI:61977"/>
        <dbReference type="ChEBI" id="CHEBI:456216"/>
        <dbReference type="EC" id="2.7.11.1"/>
    </reaction>
</comment>
<sequence>MDPIRKKLLIAAFTILCFSFTAILLSLVCLWKIHRKKKKKNSEKLLTQADDQSLDAEKGVALSPSSFFAKCNSLSTLSLKGFASFIDYKMIKKATKNFDKINILDESGFKLVYKAILDNGTEVAVKKNEVKLLSRFHHSNVISSFGCSIENETGFVMYELMHNGSLETQLHGPSRGSQLSWHRRLKIALDIARGLKYLNELFIPPIIHRNLKPSTILLDSNFNAKISDFGMAAVVAGGGGKEGGLSRSLNFLGKTVPVVPESILNDMSDVYAFGVILLELVLGRKALEMSEISGQECLVRWARGVLTDRHVMPNVVDPVVRGTMSVNHLNQVGVIAYLCLEDEPKYRPLITDILHPLVPLVPVGLGGTLTV</sequence>
<keyword evidence="2" id="KW-0723">Serine/threonine-protein kinase</keyword>
<keyword evidence="9" id="KW-0472">Membrane</keyword>
<evidence type="ECO:0000256" key="5">
    <source>
        <dbReference type="ARBA" id="ARBA00022777"/>
    </source>
</evidence>
<comment type="catalytic activity">
    <reaction evidence="8">
        <text>L-seryl-[protein] + ATP = O-phospho-L-seryl-[protein] + ADP + H(+)</text>
        <dbReference type="Rhea" id="RHEA:17989"/>
        <dbReference type="Rhea" id="RHEA-COMP:9863"/>
        <dbReference type="Rhea" id="RHEA-COMP:11604"/>
        <dbReference type="ChEBI" id="CHEBI:15378"/>
        <dbReference type="ChEBI" id="CHEBI:29999"/>
        <dbReference type="ChEBI" id="CHEBI:30616"/>
        <dbReference type="ChEBI" id="CHEBI:83421"/>
        <dbReference type="ChEBI" id="CHEBI:456216"/>
        <dbReference type="EC" id="2.7.11.1"/>
    </reaction>
</comment>
<feature type="transmembrane region" description="Helical" evidence="9">
    <location>
        <begin position="12"/>
        <end position="31"/>
    </location>
</feature>
<dbReference type="Gene3D" id="3.30.200.20">
    <property type="entry name" value="Phosphorylase Kinase, domain 1"/>
    <property type="match status" value="1"/>
</dbReference>
<reference evidence="11 12" key="1">
    <citation type="submission" date="2019-07" db="EMBL/GenBank/DDBJ databases">
        <title>WGS assembly of Gossypium mustelinum.</title>
        <authorList>
            <person name="Chen Z.J."/>
            <person name="Sreedasyam A."/>
            <person name="Ando A."/>
            <person name="Song Q."/>
            <person name="De L."/>
            <person name="Hulse-Kemp A."/>
            <person name="Ding M."/>
            <person name="Ye W."/>
            <person name="Kirkbride R."/>
            <person name="Jenkins J."/>
            <person name="Plott C."/>
            <person name="Lovell J."/>
            <person name="Lin Y.-M."/>
            <person name="Vaughn R."/>
            <person name="Liu B."/>
            <person name="Li W."/>
            <person name="Simpson S."/>
            <person name="Scheffler B."/>
            <person name="Saski C."/>
            <person name="Grover C."/>
            <person name="Hu G."/>
            <person name="Conover J."/>
            <person name="Carlson J."/>
            <person name="Shu S."/>
            <person name="Boston L."/>
            <person name="Williams M."/>
            <person name="Peterson D."/>
            <person name="Mcgee K."/>
            <person name="Jones D."/>
            <person name="Wendel J."/>
            <person name="Stelly D."/>
            <person name="Grimwood J."/>
            <person name="Schmutz J."/>
        </authorList>
    </citation>
    <scope>NUCLEOTIDE SEQUENCE [LARGE SCALE GENOMIC DNA]</scope>
    <source>
        <strain evidence="11">1408120.09</strain>
    </source>
</reference>
<evidence type="ECO:0000256" key="2">
    <source>
        <dbReference type="ARBA" id="ARBA00022527"/>
    </source>
</evidence>
<keyword evidence="9" id="KW-1133">Transmembrane helix</keyword>
<evidence type="ECO:0000256" key="7">
    <source>
        <dbReference type="ARBA" id="ARBA00047899"/>
    </source>
</evidence>
<evidence type="ECO:0000313" key="11">
    <source>
        <dbReference type="EMBL" id="TYJ32798.1"/>
    </source>
</evidence>
<evidence type="ECO:0000259" key="10">
    <source>
        <dbReference type="PROSITE" id="PS50011"/>
    </source>
</evidence>
<dbReference type="FunFam" id="1.10.510.10:FF:001023">
    <property type="entry name" value="Os07g0541700 protein"/>
    <property type="match status" value="1"/>
</dbReference>
<dbReference type="PANTHER" id="PTHR47989">
    <property type="entry name" value="OS01G0750732 PROTEIN"/>
    <property type="match status" value="1"/>
</dbReference>
<dbReference type="EC" id="2.7.11.1" evidence="1"/>
<evidence type="ECO:0000256" key="8">
    <source>
        <dbReference type="ARBA" id="ARBA00048679"/>
    </source>
</evidence>
<accession>A0A5D2Z245</accession>
<evidence type="ECO:0000256" key="3">
    <source>
        <dbReference type="ARBA" id="ARBA00022679"/>
    </source>
</evidence>
<keyword evidence="9" id="KW-0812">Transmembrane</keyword>
<dbReference type="Pfam" id="PF07714">
    <property type="entry name" value="PK_Tyr_Ser-Thr"/>
    <property type="match status" value="1"/>
</dbReference>
<organism evidence="11 12">
    <name type="scientific">Gossypium mustelinum</name>
    <name type="common">Cotton</name>
    <name type="synonym">Gossypium caicoense</name>
    <dbReference type="NCBI Taxonomy" id="34275"/>
    <lineage>
        <taxon>Eukaryota</taxon>
        <taxon>Viridiplantae</taxon>
        <taxon>Streptophyta</taxon>
        <taxon>Embryophyta</taxon>
        <taxon>Tracheophyta</taxon>
        <taxon>Spermatophyta</taxon>
        <taxon>Magnoliopsida</taxon>
        <taxon>eudicotyledons</taxon>
        <taxon>Gunneridae</taxon>
        <taxon>Pentapetalae</taxon>
        <taxon>rosids</taxon>
        <taxon>malvids</taxon>
        <taxon>Malvales</taxon>
        <taxon>Malvaceae</taxon>
        <taxon>Malvoideae</taxon>
        <taxon>Gossypium</taxon>
    </lineage>
</organism>